<evidence type="ECO:0000256" key="4">
    <source>
        <dbReference type="ARBA" id="ARBA00022496"/>
    </source>
</evidence>
<dbReference type="Pfam" id="PF07715">
    <property type="entry name" value="Plug"/>
    <property type="match status" value="1"/>
</dbReference>
<comment type="subcellular location">
    <subcellularLocation>
        <location evidence="1 12">Cell outer membrane</location>
        <topology evidence="1 12">Multi-pass membrane protein</topology>
    </subcellularLocation>
</comment>
<evidence type="ECO:0000256" key="2">
    <source>
        <dbReference type="ARBA" id="ARBA00022448"/>
    </source>
</evidence>
<keyword evidence="7" id="KW-0408">Iron</keyword>
<accession>A0A2Z5ZK25</accession>
<dbReference type="Gene3D" id="2.40.170.20">
    <property type="entry name" value="TonB-dependent receptor, beta-barrel domain"/>
    <property type="match status" value="1"/>
</dbReference>
<keyword evidence="4" id="KW-0410">Iron transport</keyword>
<evidence type="ECO:0000256" key="7">
    <source>
        <dbReference type="ARBA" id="ARBA00023004"/>
    </source>
</evidence>
<dbReference type="InterPro" id="IPR000531">
    <property type="entry name" value="Beta-barrel_TonB"/>
</dbReference>
<dbReference type="InterPro" id="IPR012910">
    <property type="entry name" value="Plug_dom"/>
</dbReference>
<evidence type="ECO:0000313" key="18">
    <source>
        <dbReference type="EMBL" id="GAN66418.1"/>
    </source>
</evidence>
<feature type="chain" id="PRO_5036327490" evidence="14">
    <location>
        <begin position="25"/>
        <end position="891"/>
    </location>
</feature>
<evidence type="ECO:0000313" key="17">
    <source>
        <dbReference type="EMBL" id="BBC80735.1"/>
    </source>
</evidence>
<sequence>MRFVSPISAVCVLSVSAYFTQAHAQTHTFNISAHTFSDALAAFQKQSGLSVLANTEDTRHLSGPYVVSGKMSDVEALKQLVKKGSFTVHQSSPRTLVIEKAQFPKGHAKHVYAGGEEEIVATGRQTRSVMTVGGEQMQATMPGQNPLQALSILPGVTFTNVDPWGNNEQNSSIYVHGFSTTQLGYTLDGIPLGAGAYGNYNGLSPQRAAISEDISKVALSSGTGALGTASSSNLGGTIDFTTADPKKKAGATVKQIFGSYNTFRTFARVDTGNFGNNNSAYFAFSRQDARAWNLNGANRQGGYQVNAKFLHKGEKTKITAYFDWQNKSEPNTQGLSINSNDWLTDPTKQYTRGAFYPDLAAAMANYPSMSSKSKAPAAPNNQYYFSSAQRTDFLTYLKISHRFNSHLTWDNNLYFHYDDGAGVVATSIRTNAILTILGTYLDPSASKYIKNGQFTYSQKGIDPTVWNKTGGTGFATRTTEYTDYRGGLTSTFHYRVGHHNIETGIWYERNNNEAARRWYALSATNTLTPYQTPKDPLFTQWQNKFYTDTFVFHVQDTWKVLPNLTVMAGMKLEQVNTNGTLPVAALPQSLATNTTGSKTLDSNTQTAAGGTISAFKPFLPAVGMVWDFTRHEQVFVNIQKNMNSFAESGYGTTSPWGVSSQAEFEDFKKHGKPETSWTYEAGLRTFRPINSKFLDSISGQLEYYHVNFYDRLGAIKKPDAGISGVGTTIANLGDVTTDGVDLSFTLKFNQHFSLYDAVSYIKSRYDNNFTDGTELYLAKNKTVPGIPVWSDKFVLRYNVGAFQTQVNGEWMAQRPGTYTNTLYAPPRFTMGYSARYSFYNIPHVNNLTLQFNIYNLTNARTWSSLAVGDTANYTAYPMTPRTFYGTVSASF</sequence>
<evidence type="ECO:0000256" key="11">
    <source>
        <dbReference type="ARBA" id="ARBA00023237"/>
    </source>
</evidence>
<evidence type="ECO:0000256" key="8">
    <source>
        <dbReference type="ARBA" id="ARBA00023065"/>
    </source>
</evidence>
<gene>
    <name evidence="18" type="ORF">Abor_020_055</name>
    <name evidence="17" type="ORF">AcetOrient_orf03602</name>
</gene>
<dbReference type="Gene3D" id="2.170.130.10">
    <property type="entry name" value="TonB-dependent receptor, plug domain"/>
    <property type="match status" value="1"/>
</dbReference>
<evidence type="ECO:0000256" key="13">
    <source>
        <dbReference type="RuleBase" id="RU003357"/>
    </source>
</evidence>
<dbReference type="STRING" id="1231341.Abor_020_055"/>
<organism evidence="17 20">
    <name type="scientific">Acetobacter orientalis</name>
    <dbReference type="NCBI Taxonomy" id="146474"/>
    <lineage>
        <taxon>Bacteria</taxon>
        <taxon>Pseudomonadati</taxon>
        <taxon>Pseudomonadota</taxon>
        <taxon>Alphaproteobacteria</taxon>
        <taxon>Acetobacterales</taxon>
        <taxon>Acetobacteraceae</taxon>
        <taxon>Acetobacter</taxon>
    </lineage>
</organism>
<dbReference type="InterPro" id="IPR039426">
    <property type="entry name" value="TonB-dep_rcpt-like"/>
</dbReference>
<dbReference type="Proteomes" id="UP000270034">
    <property type="component" value="Chromosome"/>
</dbReference>
<evidence type="ECO:0000256" key="9">
    <source>
        <dbReference type="ARBA" id="ARBA00023077"/>
    </source>
</evidence>
<reference evidence="18 19" key="1">
    <citation type="submission" date="2012-11" db="EMBL/GenBank/DDBJ databases">
        <title>Whole genome sequence of Acetobacter orientalis 21F-2.</title>
        <authorList>
            <person name="Azuma Y."/>
            <person name="Higashiura N."/>
            <person name="Hirakawa H."/>
            <person name="Matsushita K."/>
        </authorList>
    </citation>
    <scope>NUCLEOTIDE SEQUENCE [LARGE SCALE GENOMIC DNA]</scope>
    <source>
        <strain evidence="18 19">21F-2</strain>
    </source>
</reference>
<dbReference type="Pfam" id="PF00593">
    <property type="entry name" value="TonB_dep_Rec_b-barrel"/>
    <property type="match status" value="1"/>
</dbReference>
<dbReference type="GO" id="GO:0015344">
    <property type="term" value="F:siderophore uptake transmembrane transporter activity"/>
    <property type="evidence" value="ECO:0007669"/>
    <property type="project" value="TreeGrafter"/>
</dbReference>
<dbReference type="Proteomes" id="UP000032670">
    <property type="component" value="Unassembled WGS sequence"/>
</dbReference>
<dbReference type="EMBL" id="AP018515">
    <property type="protein sequence ID" value="BBC80735.1"/>
    <property type="molecule type" value="Genomic_DNA"/>
</dbReference>
<dbReference type="AlphaFoldDB" id="A0A2Z5ZK25"/>
<name>A0A2Z5ZK25_9PROT</name>
<evidence type="ECO:0000256" key="6">
    <source>
        <dbReference type="ARBA" id="ARBA00022729"/>
    </source>
</evidence>
<evidence type="ECO:0000256" key="14">
    <source>
        <dbReference type="SAM" id="SignalP"/>
    </source>
</evidence>
<keyword evidence="11 12" id="KW-0998">Cell outer membrane</keyword>
<feature type="signal peptide" evidence="14">
    <location>
        <begin position="1"/>
        <end position="24"/>
    </location>
</feature>
<dbReference type="Gene3D" id="3.55.50.30">
    <property type="match status" value="1"/>
</dbReference>
<keyword evidence="19" id="KW-1185">Reference proteome</keyword>
<evidence type="ECO:0000256" key="12">
    <source>
        <dbReference type="PROSITE-ProRule" id="PRU01360"/>
    </source>
</evidence>
<dbReference type="EMBL" id="BAMX01000020">
    <property type="protein sequence ID" value="GAN66418.1"/>
    <property type="molecule type" value="Genomic_DNA"/>
</dbReference>
<evidence type="ECO:0000256" key="10">
    <source>
        <dbReference type="ARBA" id="ARBA00023136"/>
    </source>
</evidence>
<evidence type="ECO:0000313" key="19">
    <source>
        <dbReference type="Proteomes" id="UP000032670"/>
    </source>
</evidence>
<keyword evidence="5 12" id="KW-0812">Transmembrane</keyword>
<evidence type="ECO:0000259" key="16">
    <source>
        <dbReference type="Pfam" id="PF07715"/>
    </source>
</evidence>
<keyword evidence="9 13" id="KW-0798">TonB box</keyword>
<dbReference type="InterPro" id="IPR037066">
    <property type="entry name" value="Plug_dom_sf"/>
</dbReference>
<feature type="domain" description="TonB-dependent receptor plug" evidence="16">
    <location>
        <begin position="125"/>
        <end position="236"/>
    </location>
</feature>
<protein>
    <submittedName>
        <fullName evidence="17">TonB-dependent receptor</fullName>
    </submittedName>
</protein>
<keyword evidence="8" id="KW-0406">Ion transport</keyword>
<reference evidence="17 20" key="2">
    <citation type="submission" date="2018-02" db="EMBL/GenBank/DDBJ databases">
        <title>Acetobacter orientalis genome.</title>
        <authorList>
            <person name="Nakashima N."/>
            <person name="Tamura T."/>
        </authorList>
    </citation>
    <scope>NUCLEOTIDE SEQUENCE [LARGE SCALE GENOMIC DNA]</scope>
    <source>
        <strain evidence="17 20">FAN1</strain>
    </source>
</reference>
<dbReference type="PROSITE" id="PS52016">
    <property type="entry name" value="TONB_DEPENDENT_REC_3"/>
    <property type="match status" value="1"/>
</dbReference>
<dbReference type="PANTHER" id="PTHR32552:SF89">
    <property type="entry name" value="CATECHOLATE SIDEROPHORE RECEPTOR FIU"/>
    <property type="match status" value="1"/>
</dbReference>
<keyword evidence="10 12" id="KW-0472">Membrane</keyword>
<feature type="domain" description="TonB-dependent receptor-like beta-barrel" evidence="15">
    <location>
        <begin position="339"/>
        <end position="856"/>
    </location>
</feature>
<evidence type="ECO:0000313" key="20">
    <source>
        <dbReference type="Proteomes" id="UP000270034"/>
    </source>
</evidence>
<keyword evidence="3 12" id="KW-1134">Transmembrane beta strand</keyword>
<accession>A0A0D6NLD6</accession>
<dbReference type="InterPro" id="IPR036942">
    <property type="entry name" value="Beta-barrel_TonB_sf"/>
</dbReference>
<dbReference type="GeneID" id="76204560"/>
<dbReference type="KEGG" id="aot:AcetOri_orf03602"/>
<keyword evidence="2 12" id="KW-0813">Transport</keyword>
<keyword evidence="17" id="KW-0675">Receptor</keyword>
<dbReference type="SUPFAM" id="SSF56935">
    <property type="entry name" value="Porins"/>
    <property type="match status" value="1"/>
</dbReference>
<evidence type="ECO:0000256" key="1">
    <source>
        <dbReference type="ARBA" id="ARBA00004571"/>
    </source>
</evidence>
<dbReference type="PANTHER" id="PTHR32552">
    <property type="entry name" value="FERRICHROME IRON RECEPTOR-RELATED"/>
    <property type="match status" value="1"/>
</dbReference>
<dbReference type="GO" id="GO:0009279">
    <property type="term" value="C:cell outer membrane"/>
    <property type="evidence" value="ECO:0007669"/>
    <property type="project" value="UniProtKB-SubCell"/>
</dbReference>
<proteinExistence type="inferred from homology"/>
<evidence type="ECO:0000259" key="15">
    <source>
        <dbReference type="Pfam" id="PF00593"/>
    </source>
</evidence>
<evidence type="ECO:0000256" key="3">
    <source>
        <dbReference type="ARBA" id="ARBA00022452"/>
    </source>
</evidence>
<evidence type="ECO:0000256" key="5">
    <source>
        <dbReference type="ARBA" id="ARBA00022692"/>
    </source>
</evidence>
<dbReference type="RefSeq" id="WP_052946405.1">
    <property type="nucleotide sequence ID" value="NZ_BAMX01000020.1"/>
</dbReference>
<keyword evidence="6 14" id="KW-0732">Signal</keyword>
<comment type="similarity">
    <text evidence="12 13">Belongs to the TonB-dependent receptor family.</text>
</comment>